<keyword evidence="1" id="KW-0732">Signal</keyword>
<protein>
    <submittedName>
        <fullName evidence="2">Uncharacterized protein</fullName>
    </submittedName>
</protein>
<dbReference type="Proteomes" id="UP000035268">
    <property type="component" value="Chromosome"/>
</dbReference>
<dbReference type="RefSeq" id="WP_052881334.1">
    <property type="nucleotide sequence ID" value="NZ_CP010904.1"/>
</dbReference>
<dbReference type="KEGG" id="vbl:L21SP4_00689"/>
<proteinExistence type="predicted"/>
<dbReference type="AlphaFoldDB" id="A0A0G3ECD7"/>
<accession>A0A0G3ECD7</accession>
<reference evidence="3" key="1">
    <citation type="submission" date="2015-02" db="EMBL/GenBank/DDBJ databases">
        <title>Description and complete genome sequence of the first cultured representative of the subdivision 5 of the Verrucomicrobia phylum.</title>
        <authorList>
            <person name="Spring S."/>
            <person name="Bunk B."/>
            <person name="Sproer C."/>
            <person name="Klenk H.-P."/>
        </authorList>
    </citation>
    <scope>NUCLEOTIDE SEQUENCE [LARGE SCALE GENOMIC DNA]</scope>
    <source>
        <strain evidence="3">L21-Fru-AB</strain>
    </source>
</reference>
<dbReference type="OrthoDB" id="7058419at2"/>
<evidence type="ECO:0000313" key="2">
    <source>
        <dbReference type="EMBL" id="AKJ63958.1"/>
    </source>
</evidence>
<gene>
    <name evidence="2" type="ORF">L21SP4_00689</name>
</gene>
<evidence type="ECO:0000313" key="3">
    <source>
        <dbReference type="Proteomes" id="UP000035268"/>
    </source>
</evidence>
<feature type="signal peptide" evidence="1">
    <location>
        <begin position="1"/>
        <end position="20"/>
    </location>
</feature>
<name>A0A0G3ECD7_9BACT</name>
<keyword evidence="3" id="KW-1185">Reference proteome</keyword>
<reference evidence="2 3" key="2">
    <citation type="journal article" date="2016" name="ISME J.">
        <title>Characterization of the first cultured representative of Verrucomicrobia subdivision 5 indicates the proposal of a novel phylum.</title>
        <authorList>
            <person name="Spring S."/>
            <person name="Bunk B."/>
            <person name="Sproer C."/>
            <person name="Schumann P."/>
            <person name="Rohde M."/>
            <person name="Tindall B.J."/>
            <person name="Klenk H.P."/>
        </authorList>
    </citation>
    <scope>NUCLEOTIDE SEQUENCE [LARGE SCALE GENOMIC DNA]</scope>
    <source>
        <strain evidence="2 3">L21-Fru-AB</strain>
    </source>
</reference>
<evidence type="ECO:0000256" key="1">
    <source>
        <dbReference type="SAM" id="SignalP"/>
    </source>
</evidence>
<dbReference type="EMBL" id="CP010904">
    <property type="protein sequence ID" value="AKJ63958.1"/>
    <property type="molecule type" value="Genomic_DNA"/>
</dbReference>
<dbReference type="STRING" id="1307763.L21SP4_00689"/>
<organism evidence="2 3">
    <name type="scientific">Kiritimatiella glycovorans</name>
    <dbReference type="NCBI Taxonomy" id="1307763"/>
    <lineage>
        <taxon>Bacteria</taxon>
        <taxon>Pseudomonadati</taxon>
        <taxon>Kiritimatiellota</taxon>
        <taxon>Kiritimatiellia</taxon>
        <taxon>Kiritimatiellales</taxon>
        <taxon>Kiritimatiellaceae</taxon>
        <taxon>Kiritimatiella</taxon>
    </lineage>
</organism>
<sequence precursor="true">MKKICLAIVAALLLTNPSSGEDAVKPYEPEISLFQSVDIIKEYLKSEAKQDYCDKYLTSVRHHYSEGHPRKGPCWLYSFAFKKPRLGGNISIYHFMDGEIIEFHHGP</sequence>
<feature type="chain" id="PRO_5005184170" evidence="1">
    <location>
        <begin position="21"/>
        <end position="107"/>
    </location>
</feature>